<dbReference type="OrthoDB" id="7865640at2"/>
<gene>
    <name evidence="3" type="ORF">FHG71_11300</name>
</gene>
<protein>
    <submittedName>
        <fullName evidence="3">Periplasmic heavy metal sensor</fullName>
    </submittedName>
</protein>
<accession>A0A5C4NCB9</accession>
<reference evidence="3 4" key="1">
    <citation type="submission" date="2019-06" db="EMBL/GenBank/DDBJ databases">
        <authorList>
            <person name="Jiang L."/>
        </authorList>
    </citation>
    <scope>NUCLEOTIDE SEQUENCE [LARGE SCALE GENOMIC DNA]</scope>
    <source>
        <strain evidence="3 4">YIM 48858</strain>
    </source>
</reference>
<feature type="region of interest" description="Disordered" evidence="1">
    <location>
        <begin position="1"/>
        <end position="49"/>
    </location>
</feature>
<keyword evidence="2" id="KW-1133">Transmembrane helix</keyword>
<sequence>MDRPDRARGRLGARAWALGRGRQRRPGRGRGSSEPAGGLTDVTDTAASPRPGLSRPLRWLLVVSLGLNLLVAGLAVGALLHGDGPHGRPRPVELALGPMSRALEEEDRRAVLEALDRSGVLARHGRRAREAEMAGMLAAIRREPFDPVALAEAMDRLRAGRAEIEAAVQAAVMERIAGMEPVQRAAFADRIEQGRGRGGRN</sequence>
<dbReference type="Proteomes" id="UP000305709">
    <property type="component" value="Unassembled WGS sequence"/>
</dbReference>
<evidence type="ECO:0000256" key="2">
    <source>
        <dbReference type="SAM" id="Phobius"/>
    </source>
</evidence>
<organism evidence="3 4">
    <name type="scientific">Rubellimicrobium roseum</name>
    <dbReference type="NCBI Taxonomy" id="687525"/>
    <lineage>
        <taxon>Bacteria</taxon>
        <taxon>Pseudomonadati</taxon>
        <taxon>Pseudomonadota</taxon>
        <taxon>Alphaproteobacteria</taxon>
        <taxon>Rhodobacterales</taxon>
        <taxon>Roseobacteraceae</taxon>
        <taxon>Rubellimicrobium</taxon>
    </lineage>
</organism>
<evidence type="ECO:0000256" key="1">
    <source>
        <dbReference type="SAM" id="MobiDB-lite"/>
    </source>
</evidence>
<dbReference type="AlphaFoldDB" id="A0A5C4NCB9"/>
<name>A0A5C4NCB9_9RHOB</name>
<keyword evidence="2" id="KW-0472">Membrane</keyword>
<keyword evidence="4" id="KW-1185">Reference proteome</keyword>
<feature type="transmembrane region" description="Helical" evidence="2">
    <location>
        <begin position="59"/>
        <end position="80"/>
    </location>
</feature>
<proteinExistence type="predicted"/>
<evidence type="ECO:0000313" key="3">
    <source>
        <dbReference type="EMBL" id="TNC71520.1"/>
    </source>
</evidence>
<dbReference type="Pfam" id="PF13801">
    <property type="entry name" value="Metal_resist"/>
    <property type="match status" value="1"/>
</dbReference>
<feature type="compositionally biased region" description="Low complexity" evidence="1">
    <location>
        <begin position="10"/>
        <end position="20"/>
    </location>
</feature>
<dbReference type="InterPro" id="IPR025961">
    <property type="entry name" value="Metal_resist"/>
</dbReference>
<keyword evidence="2" id="KW-0812">Transmembrane</keyword>
<dbReference type="EMBL" id="VDFV01000013">
    <property type="protein sequence ID" value="TNC71520.1"/>
    <property type="molecule type" value="Genomic_DNA"/>
</dbReference>
<comment type="caution">
    <text evidence="3">The sequence shown here is derived from an EMBL/GenBank/DDBJ whole genome shotgun (WGS) entry which is preliminary data.</text>
</comment>
<evidence type="ECO:0000313" key="4">
    <source>
        <dbReference type="Proteomes" id="UP000305709"/>
    </source>
</evidence>